<evidence type="ECO:0000313" key="1">
    <source>
        <dbReference type="EMBL" id="OON16636.1"/>
    </source>
</evidence>
<dbReference type="EMBL" id="KV896913">
    <property type="protein sequence ID" value="OON16636.1"/>
    <property type="molecule type" value="Genomic_DNA"/>
</dbReference>
<keyword evidence="2" id="KW-1185">Reference proteome</keyword>
<dbReference type="AlphaFoldDB" id="A0A1S8WQA8"/>
<evidence type="ECO:0000313" key="2">
    <source>
        <dbReference type="Proteomes" id="UP000243686"/>
    </source>
</evidence>
<sequence>MKENSVGQQRAFSRSLMCPTLERCWRFDVQNMLRLIYNRTPNSGGDIRYPTDPDLGPDFRCVQRVPPDHGEATILVLTDSMLRWERV</sequence>
<name>A0A1S8WQA8_OPIVI</name>
<dbReference type="Proteomes" id="UP000243686">
    <property type="component" value="Unassembled WGS sequence"/>
</dbReference>
<organism evidence="1 2">
    <name type="scientific">Opisthorchis viverrini</name>
    <name type="common">Southeast Asian liver fluke</name>
    <dbReference type="NCBI Taxonomy" id="6198"/>
    <lineage>
        <taxon>Eukaryota</taxon>
        <taxon>Metazoa</taxon>
        <taxon>Spiralia</taxon>
        <taxon>Lophotrochozoa</taxon>
        <taxon>Platyhelminthes</taxon>
        <taxon>Trematoda</taxon>
        <taxon>Digenea</taxon>
        <taxon>Opisthorchiida</taxon>
        <taxon>Opisthorchiata</taxon>
        <taxon>Opisthorchiidae</taxon>
        <taxon>Opisthorchis</taxon>
    </lineage>
</organism>
<gene>
    <name evidence="1" type="ORF">X801_07549</name>
</gene>
<protein>
    <submittedName>
        <fullName evidence="1">Uncharacterized protein</fullName>
    </submittedName>
</protein>
<reference evidence="1 2" key="1">
    <citation type="submission" date="2015-03" db="EMBL/GenBank/DDBJ databases">
        <title>Draft genome of the nematode, Opisthorchis viverrini.</title>
        <authorList>
            <person name="Mitreva M."/>
        </authorList>
    </citation>
    <scope>NUCLEOTIDE SEQUENCE [LARGE SCALE GENOMIC DNA]</scope>
    <source>
        <strain evidence="1">Khon Kaen</strain>
    </source>
</reference>
<feature type="non-terminal residue" evidence="1">
    <location>
        <position position="87"/>
    </location>
</feature>
<proteinExistence type="predicted"/>
<accession>A0A1S8WQA8</accession>